<dbReference type="Proteomes" id="UP001302602">
    <property type="component" value="Unassembled WGS sequence"/>
</dbReference>
<protein>
    <recommendedName>
        <fullName evidence="2">Heterokaryon incompatibility domain-containing protein</fullName>
    </recommendedName>
</protein>
<gene>
    <name evidence="3" type="ORF">N657DRAFT_636174</name>
</gene>
<dbReference type="EMBL" id="MU853236">
    <property type="protein sequence ID" value="KAK4120759.1"/>
    <property type="molecule type" value="Genomic_DNA"/>
</dbReference>
<evidence type="ECO:0000256" key="1">
    <source>
        <dbReference type="SAM" id="MobiDB-lite"/>
    </source>
</evidence>
<organism evidence="3 4">
    <name type="scientific">Parathielavia appendiculata</name>
    <dbReference type="NCBI Taxonomy" id="2587402"/>
    <lineage>
        <taxon>Eukaryota</taxon>
        <taxon>Fungi</taxon>
        <taxon>Dikarya</taxon>
        <taxon>Ascomycota</taxon>
        <taxon>Pezizomycotina</taxon>
        <taxon>Sordariomycetes</taxon>
        <taxon>Sordariomycetidae</taxon>
        <taxon>Sordariales</taxon>
        <taxon>Chaetomiaceae</taxon>
        <taxon>Parathielavia</taxon>
    </lineage>
</organism>
<name>A0AAN6Z1P5_9PEZI</name>
<feature type="compositionally biased region" description="Basic and acidic residues" evidence="1">
    <location>
        <begin position="287"/>
        <end position="296"/>
    </location>
</feature>
<dbReference type="Pfam" id="PF06985">
    <property type="entry name" value="HET"/>
    <property type="match status" value="1"/>
</dbReference>
<keyword evidence="4" id="KW-1185">Reference proteome</keyword>
<feature type="region of interest" description="Disordered" evidence="1">
    <location>
        <begin position="263"/>
        <end position="309"/>
    </location>
</feature>
<evidence type="ECO:0000313" key="4">
    <source>
        <dbReference type="Proteomes" id="UP001302602"/>
    </source>
</evidence>
<feature type="compositionally biased region" description="Acidic residues" evidence="1">
    <location>
        <begin position="271"/>
        <end position="286"/>
    </location>
</feature>
<dbReference type="GeneID" id="87828172"/>
<evidence type="ECO:0000259" key="2">
    <source>
        <dbReference type="Pfam" id="PF06985"/>
    </source>
</evidence>
<dbReference type="AlphaFoldDB" id="A0AAN6Z1P5"/>
<dbReference type="RefSeq" id="XP_062644530.1">
    <property type="nucleotide sequence ID" value="XM_062791403.1"/>
</dbReference>
<proteinExistence type="predicted"/>
<dbReference type="PANTHER" id="PTHR33112">
    <property type="entry name" value="DOMAIN PROTEIN, PUTATIVE-RELATED"/>
    <property type="match status" value="1"/>
</dbReference>
<evidence type="ECO:0000313" key="3">
    <source>
        <dbReference type="EMBL" id="KAK4120759.1"/>
    </source>
</evidence>
<sequence>MQDAVAVCGALSVCYLWMDTLCIIQDLADLSNWERESEQIGQVFQNAYFPICTVPMTNCHQNFLDRRQHAFDFDIQSSLHPLARSAFTLLYTGLPDDHWDLDSPAIDLQNSLMFVRDNAARKLSSKSDRLLALSGIARHVSDLTRDKYLVGLRKEGLYSALLWYPSKARQSLAERLAPLRTSSGSGAPPWSWVSQPGRCFDYGADLAPREYHLRPEYRDTDGWTALKGAGLNPFGEVESGRIRLRSKMLTIPTDLEMLYTWRRKQDGKADDSDEYGELEDEDEDEKYAENADEVSKRGMGMGVRGLQPR</sequence>
<reference evidence="3" key="1">
    <citation type="journal article" date="2023" name="Mol. Phylogenet. Evol.">
        <title>Genome-scale phylogeny and comparative genomics of the fungal order Sordariales.</title>
        <authorList>
            <person name="Hensen N."/>
            <person name="Bonometti L."/>
            <person name="Westerberg I."/>
            <person name="Brannstrom I.O."/>
            <person name="Guillou S."/>
            <person name="Cros-Aarteil S."/>
            <person name="Calhoun S."/>
            <person name="Haridas S."/>
            <person name="Kuo A."/>
            <person name="Mondo S."/>
            <person name="Pangilinan J."/>
            <person name="Riley R."/>
            <person name="LaButti K."/>
            <person name="Andreopoulos B."/>
            <person name="Lipzen A."/>
            <person name="Chen C."/>
            <person name="Yan M."/>
            <person name="Daum C."/>
            <person name="Ng V."/>
            <person name="Clum A."/>
            <person name="Steindorff A."/>
            <person name="Ohm R.A."/>
            <person name="Martin F."/>
            <person name="Silar P."/>
            <person name="Natvig D.O."/>
            <person name="Lalanne C."/>
            <person name="Gautier V."/>
            <person name="Ament-Velasquez S.L."/>
            <person name="Kruys A."/>
            <person name="Hutchinson M.I."/>
            <person name="Powell A.J."/>
            <person name="Barry K."/>
            <person name="Miller A.N."/>
            <person name="Grigoriev I.V."/>
            <person name="Debuchy R."/>
            <person name="Gladieux P."/>
            <person name="Hiltunen Thoren M."/>
            <person name="Johannesson H."/>
        </authorList>
    </citation>
    <scope>NUCLEOTIDE SEQUENCE</scope>
    <source>
        <strain evidence="3">CBS 731.68</strain>
    </source>
</reference>
<dbReference type="InterPro" id="IPR010730">
    <property type="entry name" value="HET"/>
</dbReference>
<accession>A0AAN6Z1P5</accession>
<reference evidence="3" key="2">
    <citation type="submission" date="2023-05" db="EMBL/GenBank/DDBJ databases">
        <authorList>
            <consortium name="Lawrence Berkeley National Laboratory"/>
            <person name="Steindorff A."/>
            <person name="Hensen N."/>
            <person name="Bonometti L."/>
            <person name="Westerberg I."/>
            <person name="Brannstrom I.O."/>
            <person name="Guillou S."/>
            <person name="Cros-Aarteil S."/>
            <person name="Calhoun S."/>
            <person name="Haridas S."/>
            <person name="Kuo A."/>
            <person name="Mondo S."/>
            <person name="Pangilinan J."/>
            <person name="Riley R."/>
            <person name="Labutti K."/>
            <person name="Andreopoulos B."/>
            <person name="Lipzen A."/>
            <person name="Chen C."/>
            <person name="Yanf M."/>
            <person name="Daum C."/>
            <person name="Ng V."/>
            <person name="Clum A."/>
            <person name="Ohm R."/>
            <person name="Martin F."/>
            <person name="Silar P."/>
            <person name="Natvig D."/>
            <person name="Lalanne C."/>
            <person name="Gautier V."/>
            <person name="Ament-Velasquez S.L."/>
            <person name="Kruys A."/>
            <person name="Hutchinson M.I."/>
            <person name="Powell A.J."/>
            <person name="Barry K."/>
            <person name="Miller A.N."/>
            <person name="Grigoriev I.V."/>
            <person name="Debuchy R."/>
            <person name="Gladieux P."/>
            <person name="Thoren M.H."/>
            <person name="Johannesson H."/>
        </authorList>
    </citation>
    <scope>NUCLEOTIDE SEQUENCE</scope>
    <source>
        <strain evidence="3">CBS 731.68</strain>
    </source>
</reference>
<dbReference type="PANTHER" id="PTHR33112:SF16">
    <property type="entry name" value="HETEROKARYON INCOMPATIBILITY DOMAIN-CONTAINING PROTEIN"/>
    <property type="match status" value="1"/>
</dbReference>
<feature type="domain" description="Heterokaryon incompatibility" evidence="2">
    <location>
        <begin position="1"/>
        <end position="66"/>
    </location>
</feature>
<comment type="caution">
    <text evidence="3">The sequence shown here is derived from an EMBL/GenBank/DDBJ whole genome shotgun (WGS) entry which is preliminary data.</text>
</comment>